<evidence type="ECO:0000313" key="2">
    <source>
        <dbReference type="EMBL" id="CAE8582911.1"/>
    </source>
</evidence>
<sequence length="156" mass="17135">MFQDLLRQALVEIARGHEEELCRVTEALRTENASLVGQLARLQMDLGSASQLPSADAPPKPPPLDMPNAAPPGPPPEVTNQGSPGEIIASARQNQEWIFRVHWIMAKTQRLRLLQIFQMSPSADFPMHLQMSPSADFPIALLVLSLMSIGGRQSGY</sequence>
<organism evidence="2 3">
    <name type="scientific">Polarella glacialis</name>
    <name type="common">Dinoflagellate</name>
    <dbReference type="NCBI Taxonomy" id="89957"/>
    <lineage>
        <taxon>Eukaryota</taxon>
        <taxon>Sar</taxon>
        <taxon>Alveolata</taxon>
        <taxon>Dinophyceae</taxon>
        <taxon>Suessiales</taxon>
        <taxon>Suessiaceae</taxon>
        <taxon>Polarella</taxon>
    </lineage>
</organism>
<protein>
    <submittedName>
        <fullName evidence="2">Uncharacterized protein</fullName>
    </submittedName>
</protein>
<name>A0A813D3Q0_POLGL</name>
<keyword evidence="3" id="KW-1185">Reference proteome</keyword>
<accession>A0A813D3Q0</accession>
<proteinExistence type="predicted"/>
<reference evidence="2" key="1">
    <citation type="submission" date="2021-02" db="EMBL/GenBank/DDBJ databases">
        <authorList>
            <person name="Dougan E. K."/>
            <person name="Rhodes N."/>
            <person name="Thang M."/>
            <person name="Chan C."/>
        </authorList>
    </citation>
    <scope>NUCLEOTIDE SEQUENCE</scope>
</reference>
<feature type="region of interest" description="Disordered" evidence="1">
    <location>
        <begin position="48"/>
        <end position="84"/>
    </location>
</feature>
<gene>
    <name evidence="2" type="ORF">PGLA1383_LOCUS1898</name>
</gene>
<evidence type="ECO:0000256" key="1">
    <source>
        <dbReference type="SAM" id="MobiDB-lite"/>
    </source>
</evidence>
<evidence type="ECO:0000313" key="3">
    <source>
        <dbReference type="Proteomes" id="UP000654075"/>
    </source>
</evidence>
<dbReference type="EMBL" id="CAJNNV010000525">
    <property type="protein sequence ID" value="CAE8582911.1"/>
    <property type="molecule type" value="Genomic_DNA"/>
</dbReference>
<comment type="caution">
    <text evidence="2">The sequence shown here is derived from an EMBL/GenBank/DDBJ whole genome shotgun (WGS) entry which is preliminary data.</text>
</comment>
<feature type="compositionally biased region" description="Pro residues" evidence="1">
    <location>
        <begin position="56"/>
        <end position="77"/>
    </location>
</feature>
<dbReference type="AlphaFoldDB" id="A0A813D3Q0"/>
<dbReference type="Proteomes" id="UP000654075">
    <property type="component" value="Unassembled WGS sequence"/>
</dbReference>